<accession>A0A7S3CCB2</accession>
<feature type="compositionally biased region" description="Basic and acidic residues" evidence="1">
    <location>
        <begin position="83"/>
        <end position="104"/>
    </location>
</feature>
<feature type="region of interest" description="Disordered" evidence="1">
    <location>
        <begin position="1"/>
        <end position="146"/>
    </location>
</feature>
<organism evidence="2">
    <name type="scientific">Chloropicon roscoffensis</name>
    <dbReference type="NCBI Taxonomy" id="1461544"/>
    <lineage>
        <taxon>Eukaryota</taxon>
        <taxon>Viridiplantae</taxon>
        <taxon>Chlorophyta</taxon>
        <taxon>Chloropicophyceae</taxon>
        <taxon>Chloropicales</taxon>
        <taxon>Chloropicaceae</taxon>
        <taxon>Chloropicon</taxon>
    </lineage>
</organism>
<evidence type="ECO:0000256" key="1">
    <source>
        <dbReference type="SAM" id="MobiDB-lite"/>
    </source>
</evidence>
<name>A0A7S3CCB2_9CHLO</name>
<dbReference type="Pfam" id="PF10253">
    <property type="entry name" value="PRCC"/>
    <property type="match status" value="1"/>
</dbReference>
<dbReference type="EMBL" id="HBHZ01004469">
    <property type="protein sequence ID" value="CAE0190353.1"/>
    <property type="molecule type" value="Transcribed_RNA"/>
</dbReference>
<sequence>MDLLGAYDSDSDSGGGGGPSPPAVREDAATEAKKPAATKRVVKLYPVTDMKALADEEDYRPRKRQQTERRGSSLFDSLPKPQTELHDWGSRAAAEKKGKGEAPRDAAGVGGRHQDFPSDSRAPSSSGAGGVTVDAAPEVPTKPNDMYRVGAGGQYAFDYGAYYAGQGAAGVDQAQQPSTSGTAAGPRDGAQAVLELALEEERRRKAKRGGRHASAAAPKVTEVNQMDLMGGYADLQPEANPIRDALGEGYEEKLRREASGHQPNRVARQKHQIGSLYHQSKVLELELLTNRAKSLKTKRETQAKYGW</sequence>
<proteinExistence type="predicted"/>
<dbReference type="GO" id="GO:0005634">
    <property type="term" value="C:nucleus"/>
    <property type="evidence" value="ECO:0007669"/>
    <property type="project" value="TreeGrafter"/>
</dbReference>
<gene>
    <name evidence="2" type="ORF">CROS1456_LOCUS3442</name>
</gene>
<feature type="region of interest" description="Disordered" evidence="1">
    <location>
        <begin position="202"/>
        <end position="222"/>
    </location>
</feature>
<dbReference type="InterPro" id="IPR018800">
    <property type="entry name" value="PRCC"/>
</dbReference>
<feature type="region of interest" description="Disordered" evidence="1">
    <location>
        <begin position="253"/>
        <end position="273"/>
    </location>
</feature>
<reference evidence="2" key="1">
    <citation type="submission" date="2021-01" db="EMBL/GenBank/DDBJ databases">
        <authorList>
            <person name="Corre E."/>
            <person name="Pelletier E."/>
            <person name="Niang G."/>
            <person name="Scheremetjew M."/>
            <person name="Finn R."/>
            <person name="Kale V."/>
            <person name="Holt S."/>
            <person name="Cochrane G."/>
            <person name="Meng A."/>
            <person name="Brown T."/>
            <person name="Cohen L."/>
        </authorList>
    </citation>
    <scope>NUCLEOTIDE SEQUENCE</scope>
    <source>
        <strain evidence="2">RCC1871</strain>
    </source>
</reference>
<feature type="region of interest" description="Disordered" evidence="1">
    <location>
        <begin position="169"/>
        <end position="188"/>
    </location>
</feature>
<dbReference type="PANTHER" id="PTHR13621:SF2">
    <property type="entry name" value="PROLINE-RICH PROTEIN PRCC"/>
    <property type="match status" value="1"/>
</dbReference>
<feature type="compositionally biased region" description="Basic and acidic residues" evidence="1">
    <location>
        <begin position="24"/>
        <end position="34"/>
    </location>
</feature>
<dbReference type="AlphaFoldDB" id="A0A7S3CCB2"/>
<evidence type="ECO:0000313" key="2">
    <source>
        <dbReference type="EMBL" id="CAE0190353.1"/>
    </source>
</evidence>
<dbReference type="PANTHER" id="PTHR13621">
    <property type="entry name" value="PROLINE-RICH PROTEIN PRCC"/>
    <property type="match status" value="1"/>
</dbReference>
<protein>
    <submittedName>
        <fullName evidence="2">Uncharacterized protein</fullName>
    </submittedName>
</protein>